<dbReference type="EMBL" id="BMAV01012110">
    <property type="protein sequence ID" value="GFY58476.1"/>
    <property type="molecule type" value="Genomic_DNA"/>
</dbReference>
<sequence length="109" mass="11814">MFGGDSGKERASAPHTAKHKKGPVHKRTGAAGSPQKGRRYEQGQKGPGRGEEGKTRRPKRRASYPQRYRTPGKKGVQAPAPVPKKLLQTGNLNEHIQLLGDGRGFPSPL</sequence>
<feature type="compositionally biased region" description="Basic and acidic residues" evidence="1">
    <location>
        <begin position="1"/>
        <end position="12"/>
    </location>
</feature>
<dbReference type="AlphaFoldDB" id="A0A8X6XSF6"/>
<proteinExistence type="predicted"/>
<organism evidence="2 3">
    <name type="scientific">Trichonephila inaurata madagascariensis</name>
    <dbReference type="NCBI Taxonomy" id="2747483"/>
    <lineage>
        <taxon>Eukaryota</taxon>
        <taxon>Metazoa</taxon>
        <taxon>Ecdysozoa</taxon>
        <taxon>Arthropoda</taxon>
        <taxon>Chelicerata</taxon>
        <taxon>Arachnida</taxon>
        <taxon>Araneae</taxon>
        <taxon>Araneomorphae</taxon>
        <taxon>Entelegynae</taxon>
        <taxon>Araneoidea</taxon>
        <taxon>Nephilidae</taxon>
        <taxon>Trichonephila</taxon>
        <taxon>Trichonephila inaurata</taxon>
    </lineage>
</organism>
<feature type="compositionally biased region" description="Basic residues" evidence="1">
    <location>
        <begin position="16"/>
        <end position="28"/>
    </location>
</feature>
<dbReference type="Proteomes" id="UP000886998">
    <property type="component" value="Unassembled WGS sequence"/>
</dbReference>
<keyword evidence="3" id="KW-1185">Reference proteome</keyword>
<evidence type="ECO:0000313" key="3">
    <source>
        <dbReference type="Proteomes" id="UP000886998"/>
    </source>
</evidence>
<reference evidence="2" key="1">
    <citation type="submission" date="2020-08" db="EMBL/GenBank/DDBJ databases">
        <title>Multicomponent nature underlies the extraordinary mechanical properties of spider dragline silk.</title>
        <authorList>
            <person name="Kono N."/>
            <person name="Nakamura H."/>
            <person name="Mori M."/>
            <person name="Yoshida Y."/>
            <person name="Ohtoshi R."/>
            <person name="Malay A.D."/>
            <person name="Moran D.A.P."/>
            <person name="Tomita M."/>
            <person name="Numata K."/>
            <person name="Arakawa K."/>
        </authorList>
    </citation>
    <scope>NUCLEOTIDE SEQUENCE</scope>
</reference>
<accession>A0A8X6XSF6</accession>
<feature type="compositionally biased region" description="Basic and acidic residues" evidence="1">
    <location>
        <begin position="38"/>
        <end position="55"/>
    </location>
</feature>
<feature type="region of interest" description="Disordered" evidence="1">
    <location>
        <begin position="1"/>
        <end position="86"/>
    </location>
</feature>
<evidence type="ECO:0000256" key="1">
    <source>
        <dbReference type="SAM" id="MobiDB-lite"/>
    </source>
</evidence>
<evidence type="ECO:0000313" key="2">
    <source>
        <dbReference type="EMBL" id="GFY58476.1"/>
    </source>
</evidence>
<comment type="caution">
    <text evidence="2">The sequence shown here is derived from an EMBL/GenBank/DDBJ whole genome shotgun (WGS) entry which is preliminary data.</text>
</comment>
<gene>
    <name evidence="2" type="ORF">TNIN_34091</name>
</gene>
<name>A0A8X6XSF6_9ARAC</name>
<protein>
    <submittedName>
        <fullName evidence="2">Uncharacterized protein</fullName>
    </submittedName>
</protein>